<feature type="transmembrane region" description="Helical" evidence="8">
    <location>
        <begin position="559"/>
        <end position="578"/>
    </location>
</feature>
<dbReference type="OMA" id="DECRDYS"/>
<proteinExistence type="inferred from homology"/>
<accession>A0A9Q0RIQ4</accession>
<feature type="region of interest" description="Disordered" evidence="7">
    <location>
        <begin position="1"/>
        <end position="22"/>
    </location>
</feature>
<feature type="transmembrane region" description="Helical" evidence="8">
    <location>
        <begin position="506"/>
        <end position="525"/>
    </location>
</feature>
<feature type="compositionally biased region" description="Basic residues" evidence="7">
    <location>
        <begin position="101"/>
        <end position="113"/>
    </location>
</feature>
<feature type="region of interest" description="Disordered" evidence="7">
    <location>
        <begin position="819"/>
        <end position="842"/>
    </location>
</feature>
<reference evidence="9" key="1">
    <citation type="submission" date="2022-12" db="EMBL/GenBank/DDBJ databases">
        <title>Genome assemblies of Blomia tropicalis.</title>
        <authorList>
            <person name="Cui Y."/>
        </authorList>
    </citation>
    <scope>NUCLEOTIDE SEQUENCE</scope>
    <source>
        <tissue evidence="9">Adult mites</tissue>
    </source>
</reference>
<evidence type="ECO:0000256" key="3">
    <source>
        <dbReference type="ARBA" id="ARBA00022692"/>
    </source>
</evidence>
<keyword evidence="5 8" id="KW-0472">Membrane</keyword>
<evidence type="ECO:0000313" key="10">
    <source>
        <dbReference type="Proteomes" id="UP001142055"/>
    </source>
</evidence>
<dbReference type="PANTHER" id="PTHR23051">
    <property type="entry name" value="SOLUTE CARRIER FAMILY 35, MEMBER F5"/>
    <property type="match status" value="1"/>
</dbReference>
<keyword evidence="10" id="KW-1185">Reference proteome</keyword>
<feature type="region of interest" description="Disordered" evidence="7">
    <location>
        <begin position="777"/>
        <end position="797"/>
    </location>
</feature>
<dbReference type="EMBL" id="JAPWDV010000003">
    <property type="protein sequence ID" value="KAJ6217118.1"/>
    <property type="molecule type" value="Genomic_DNA"/>
</dbReference>
<feature type="transmembrane region" description="Helical" evidence="8">
    <location>
        <begin position="682"/>
        <end position="700"/>
    </location>
</feature>
<dbReference type="InterPro" id="IPR037185">
    <property type="entry name" value="EmrE-like"/>
</dbReference>
<feature type="compositionally biased region" description="Low complexity" evidence="7">
    <location>
        <begin position="1"/>
        <end position="17"/>
    </location>
</feature>
<dbReference type="PANTHER" id="PTHR23051:SF0">
    <property type="entry name" value="SOLUTE CARRIER FAMILY 35 MEMBER F5"/>
    <property type="match status" value="1"/>
</dbReference>
<feature type="transmembrane region" description="Helical" evidence="8">
    <location>
        <begin position="653"/>
        <end position="670"/>
    </location>
</feature>
<evidence type="ECO:0000256" key="8">
    <source>
        <dbReference type="SAM" id="Phobius"/>
    </source>
</evidence>
<evidence type="ECO:0000256" key="4">
    <source>
        <dbReference type="ARBA" id="ARBA00022989"/>
    </source>
</evidence>
<dbReference type="GO" id="GO:0016020">
    <property type="term" value="C:membrane"/>
    <property type="evidence" value="ECO:0007669"/>
    <property type="project" value="UniProtKB-SubCell"/>
</dbReference>
<evidence type="ECO:0000313" key="9">
    <source>
        <dbReference type="EMBL" id="KAJ6217118.1"/>
    </source>
</evidence>
<feature type="transmembrane region" description="Helical" evidence="8">
    <location>
        <begin position="448"/>
        <end position="469"/>
    </location>
</feature>
<feature type="region of interest" description="Disordered" evidence="7">
    <location>
        <begin position="207"/>
        <end position="229"/>
    </location>
</feature>
<evidence type="ECO:0000256" key="7">
    <source>
        <dbReference type="SAM" id="MobiDB-lite"/>
    </source>
</evidence>
<evidence type="ECO:0000256" key="1">
    <source>
        <dbReference type="ARBA" id="ARBA00004141"/>
    </source>
</evidence>
<evidence type="ECO:0000256" key="2">
    <source>
        <dbReference type="ARBA" id="ARBA00007863"/>
    </source>
</evidence>
<comment type="similarity">
    <text evidence="2">Belongs to the SLC35F solute transporter family.</text>
</comment>
<protein>
    <recommendedName>
        <fullName evidence="6">Solute carrier family 35 member F5</fullName>
    </recommendedName>
</protein>
<evidence type="ECO:0000256" key="5">
    <source>
        <dbReference type="ARBA" id="ARBA00023136"/>
    </source>
</evidence>
<dbReference type="Proteomes" id="UP001142055">
    <property type="component" value="Chromosome 3"/>
</dbReference>
<feature type="compositionally biased region" description="Low complexity" evidence="7">
    <location>
        <begin position="778"/>
        <end position="796"/>
    </location>
</feature>
<keyword evidence="3 8" id="KW-0812">Transmembrane</keyword>
<feature type="region of interest" description="Disordered" evidence="7">
    <location>
        <begin position="58"/>
        <end position="113"/>
    </location>
</feature>
<feature type="transmembrane region" description="Helical" evidence="8">
    <location>
        <begin position="475"/>
        <end position="494"/>
    </location>
</feature>
<gene>
    <name evidence="9" type="ORF">RDWZM_008275</name>
</gene>
<comment type="subcellular location">
    <subcellularLocation>
        <location evidence="1">Membrane</location>
        <topology evidence="1">Multi-pass membrane protein</topology>
    </subcellularLocation>
</comment>
<feature type="transmembrane region" description="Helical" evidence="8">
    <location>
        <begin position="625"/>
        <end position="646"/>
    </location>
</feature>
<feature type="compositionally biased region" description="Acidic residues" evidence="7">
    <location>
        <begin position="213"/>
        <end position="225"/>
    </location>
</feature>
<comment type="caution">
    <text evidence="9">The sequence shown here is derived from an EMBL/GenBank/DDBJ whole genome shotgun (WGS) entry which is preliminary data.</text>
</comment>
<dbReference type="SUPFAM" id="SSF103481">
    <property type="entry name" value="Multidrug resistance efflux transporter EmrE"/>
    <property type="match status" value="1"/>
</dbReference>
<feature type="compositionally biased region" description="Polar residues" evidence="7">
    <location>
        <begin position="63"/>
        <end position="80"/>
    </location>
</feature>
<evidence type="ECO:0000256" key="6">
    <source>
        <dbReference type="ARBA" id="ARBA00040744"/>
    </source>
</evidence>
<name>A0A9Q0RIQ4_BLOTA</name>
<feature type="transmembrane region" description="Helical" evidence="8">
    <location>
        <begin position="164"/>
        <end position="185"/>
    </location>
</feature>
<feature type="transmembrane region" description="Helical" evidence="8">
    <location>
        <begin position="590"/>
        <end position="613"/>
    </location>
</feature>
<feature type="transmembrane region" description="Helical" evidence="8">
    <location>
        <begin position="123"/>
        <end position="144"/>
    </location>
</feature>
<sequence length="842" mass="95539">MTNLEINNSTNNNTYSSKVQTTTKNGSSLGVIVKWAALHPPWAVAMFALPKKKRNYRFRSNRKSQYSVSGSNGKSQSRKNQYQKSQNRKSYKSKSSNNKSSNKKIRLSTRGKRNYSQKSMRLATVRFVIGASILLLVDVLWVASSEITEYLYHEKNFNKPFFTAYVKSIMFSIYIVGFFFCDSWWSSYKSFSLNRLPDYYSSIADTDQQNLTMDDEDEDEEELENDDQKNIEREITLENNEFQEIDLNQPNVSINCNIDDVETTNENKSSASLSTSTSSFIGDSMWLPIKHCSDNSSLSGRSDDDDSISGDVTIESLTALNKHSTDSLTSSNDHKMLISNMNVNFKKKKNRRNKRKCRLEESNIEESSLKNTKSKRSVRFSKLIEVRTLSEKHAEDAYISRLSYSAFMRHIYNKTQHNLTSNNESSDSISNSSDFEYRGPKLNVKDTALLAFYFTPIWFAANLSFHVGLQYSEAGLVNVLSSTTPLFTLLLSIIFPSGSNSDNISLTKLLGVLVFISSVAIISTSEPINHSHSQPPTVKPEPNAIKLQLLNETVMPLGSIWSLVGAFFYAVYIVLMRYNVMHDGMLNFPMFFGFIGLFSLILMWPIILLLNFTQLELFEWPTREQWLLILVNGLCGTVISELLWLWGSFMTSSLVGTISISFTIPMAVYFDVFFKDIEYPRLFFLGTIPMFSSFIIIILVSQYDNWDPILAILEKCVRFIGVNTKRTNGNSYRNPNVSSLYESQTVENESSKLAPSLQNVSTNVTQSSGAQVQINHKNSMQASSSGSSKSPVNNNNRRFDGKIYRQLKKSDCLINSSIHQFDSEDQEQSQSLIEAEDDSAYA</sequence>
<dbReference type="AlphaFoldDB" id="A0A9Q0RIQ4"/>
<keyword evidence="4 8" id="KW-1133">Transmembrane helix</keyword>
<organism evidence="9 10">
    <name type="scientific">Blomia tropicalis</name>
    <name type="common">Mite</name>
    <dbReference type="NCBI Taxonomy" id="40697"/>
    <lineage>
        <taxon>Eukaryota</taxon>
        <taxon>Metazoa</taxon>
        <taxon>Ecdysozoa</taxon>
        <taxon>Arthropoda</taxon>
        <taxon>Chelicerata</taxon>
        <taxon>Arachnida</taxon>
        <taxon>Acari</taxon>
        <taxon>Acariformes</taxon>
        <taxon>Sarcoptiformes</taxon>
        <taxon>Astigmata</taxon>
        <taxon>Glycyphagoidea</taxon>
        <taxon>Echimyopodidae</taxon>
        <taxon>Blomia</taxon>
    </lineage>
</organism>